<dbReference type="Pfam" id="PF01657">
    <property type="entry name" value="Stress-antifung"/>
    <property type="match status" value="1"/>
</dbReference>
<dbReference type="PANTHER" id="PTHR32099">
    <property type="entry name" value="CYSTEINE-RICH REPEAT SECRETORY PROTEIN"/>
    <property type="match status" value="1"/>
</dbReference>
<reference evidence="6" key="1">
    <citation type="submission" date="2023-07" db="EMBL/GenBank/DDBJ databases">
        <title>A chromosome-level genome assembly of Lolium multiflorum.</title>
        <authorList>
            <person name="Chen Y."/>
            <person name="Copetti D."/>
            <person name="Kolliker R."/>
            <person name="Studer B."/>
        </authorList>
    </citation>
    <scope>NUCLEOTIDE SEQUENCE</scope>
    <source>
        <strain evidence="6">02402/16</strain>
        <tissue evidence="6">Leaf</tissue>
    </source>
</reference>
<keyword evidence="3" id="KW-0812">Transmembrane</keyword>
<keyword evidence="7" id="KW-1185">Reference proteome</keyword>
<organism evidence="6 7">
    <name type="scientific">Lolium multiflorum</name>
    <name type="common">Italian ryegrass</name>
    <name type="synonym">Lolium perenne subsp. multiflorum</name>
    <dbReference type="NCBI Taxonomy" id="4521"/>
    <lineage>
        <taxon>Eukaryota</taxon>
        <taxon>Viridiplantae</taxon>
        <taxon>Streptophyta</taxon>
        <taxon>Embryophyta</taxon>
        <taxon>Tracheophyta</taxon>
        <taxon>Spermatophyta</taxon>
        <taxon>Magnoliopsida</taxon>
        <taxon>Liliopsida</taxon>
        <taxon>Poales</taxon>
        <taxon>Poaceae</taxon>
        <taxon>BOP clade</taxon>
        <taxon>Pooideae</taxon>
        <taxon>Poodae</taxon>
        <taxon>Poeae</taxon>
        <taxon>Poeae Chloroplast Group 2 (Poeae type)</taxon>
        <taxon>Loliodinae</taxon>
        <taxon>Loliinae</taxon>
        <taxon>Lolium</taxon>
    </lineage>
</organism>
<dbReference type="InterPro" id="IPR002902">
    <property type="entry name" value="GNK2"/>
</dbReference>
<dbReference type="InterPro" id="IPR038408">
    <property type="entry name" value="GNK2_sf"/>
</dbReference>
<protein>
    <recommendedName>
        <fullName evidence="5">Gnk2-homologous domain-containing protein</fullName>
    </recommendedName>
</protein>
<evidence type="ECO:0000256" key="2">
    <source>
        <dbReference type="ARBA" id="ARBA00022737"/>
    </source>
</evidence>
<feature type="chain" id="PRO_5042267682" description="Gnk2-homologous domain-containing protein" evidence="4">
    <location>
        <begin position="25"/>
        <end position="184"/>
    </location>
</feature>
<feature type="transmembrane region" description="Helical" evidence="3">
    <location>
        <begin position="142"/>
        <end position="162"/>
    </location>
</feature>
<evidence type="ECO:0000256" key="4">
    <source>
        <dbReference type="SAM" id="SignalP"/>
    </source>
</evidence>
<accession>A0AAD8WT51</accession>
<dbReference type="PROSITE" id="PS51473">
    <property type="entry name" value="GNK2"/>
    <property type="match status" value="1"/>
</dbReference>
<feature type="signal peptide" evidence="4">
    <location>
        <begin position="1"/>
        <end position="24"/>
    </location>
</feature>
<evidence type="ECO:0000313" key="6">
    <source>
        <dbReference type="EMBL" id="KAK1680012.1"/>
    </source>
</evidence>
<evidence type="ECO:0000313" key="7">
    <source>
        <dbReference type="Proteomes" id="UP001231189"/>
    </source>
</evidence>
<dbReference type="AlphaFoldDB" id="A0AAD8WT51"/>
<proteinExistence type="predicted"/>
<evidence type="ECO:0000259" key="5">
    <source>
        <dbReference type="PROSITE" id="PS51473"/>
    </source>
</evidence>
<keyword evidence="2" id="KW-0677">Repeat</keyword>
<dbReference type="PANTHER" id="PTHR32099:SF9">
    <property type="entry name" value="OS07G0538300 PROTEIN"/>
    <property type="match status" value="1"/>
</dbReference>
<gene>
    <name evidence="6" type="ORF">QYE76_040860</name>
</gene>
<dbReference type="Proteomes" id="UP001231189">
    <property type="component" value="Unassembled WGS sequence"/>
</dbReference>
<comment type="caution">
    <text evidence="6">The sequence shown here is derived from an EMBL/GenBank/DDBJ whole genome shotgun (WGS) entry which is preliminary data.</text>
</comment>
<dbReference type="EMBL" id="JAUUTY010000002">
    <property type="protein sequence ID" value="KAK1680012.1"/>
    <property type="molecule type" value="Genomic_DNA"/>
</dbReference>
<name>A0AAD8WT51_LOLMU</name>
<evidence type="ECO:0000256" key="1">
    <source>
        <dbReference type="ARBA" id="ARBA00022729"/>
    </source>
</evidence>
<evidence type="ECO:0000256" key="3">
    <source>
        <dbReference type="SAM" id="Phobius"/>
    </source>
</evidence>
<dbReference type="Gene3D" id="3.30.430.20">
    <property type="entry name" value="Gnk2 domain, C-X8-C-X2-C motif"/>
    <property type="match status" value="1"/>
</dbReference>
<sequence>MQHPATLLLLLVALAASPLGTTAAISDCFDGVYAANSTYEANLRRLAAILPAQTASSQRLEASRDLGYWPNRVRAFSRCYPDRHQGFTSSSCAACVAAAFREAETACPHSTMVIVFLGNCTLALADYPRSIPFFGPSSWFEFLGAGLLFQAIGFAWLFFLLLQEWRDKRRASVMRSSSIPSGDQ</sequence>
<keyword evidence="1 4" id="KW-0732">Signal</keyword>
<feature type="domain" description="Gnk2-homologous" evidence="5">
    <location>
        <begin position="21"/>
        <end position="129"/>
    </location>
</feature>
<keyword evidence="3" id="KW-1133">Transmembrane helix</keyword>
<keyword evidence="3" id="KW-0472">Membrane</keyword>